<dbReference type="EMBL" id="BTGD01000003">
    <property type="protein sequence ID" value="GMM54509.1"/>
    <property type="molecule type" value="Genomic_DNA"/>
</dbReference>
<dbReference type="PROSITE" id="PS50830">
    <property type="entry name" value="TNASE_3"/>
    <property type="match status" value="1"/>
</dbReference>
<evidence type="ECO:0000256" key="5">
    <source>
        <dbReference type="ARBA" id="ARBA00014651"/>
    </source>
</evidence>
<keyword evidence="8" id="KW-0479">Metal-binding</keyword>
<keyword evidence="9" id="KW-0255">Endonuclease</keyword>
<reference evidence="17 18" key="1">
    <citation type="journal article" date="2023" name="Elife">
        <title>Identification of key yeast species and microbe-microbe interactions impacting larval growth of Drosophila in the wild.</title>
        <authorList>
            <person name="Mure A."/>
            <person name="Sugiura Y."/>
            <person name="Maeda R."/>
            <person name="Honda K."/>
            <person name="Sakurai N."/>
            <person name="Takahashi Y."/>
            <person name="Watada M."/>
            <person name="Katoh T."/>
            <person name="Gotoh A."/>
            <person name="Gotoh Y."/>
            <person name="Taniguchi I."/>
            <person name="Nakamura K."/>
            <person name="Hayashi T."/>
            <person name="Katayama T."/>
            <person name="Uemura T."/>
            <person name="Hattori Y."/>
        </authorList>
    </citation>
    <scope>NUCLEOTIDE SEQUENCE [LARGE SCALE GENOMIC DNA]</scope>
    <source>
        <strain evidence="17 18">KH-74</strain>
    </source>
</reference>
<evidence type="ECO:0000256" key="9">
    <source>
        <dbReference type="ARBA" id="ARBA00022759"/>
    </source>
</evidence>
<feature type="transmembrane region" description="Helical" evidence="15">
    <location>
        <begin position="16"/>
        <end position="34"/>
    </location>
</feature>
<dbReference type="GO" id="GO:0016020">
    <property type="term" value="C:membrane"/>
    <property type="evidence" value="ECO:0007669"/>
    <property type="project" value="UniProtKB-SubCell"/>
</dbReference>
<proteinExistence type="inferred from homology"/>
<accession>A0AAV5RSE5</accession>
<dbReference type="Pfam" id="PF00565">
    <property type="entry name" value="SNase"/>
    <property type="match status" value="1"/>
</dbReference>
<dbReference type="GO" id="GO:0046872">
    <property type="term" value="F:metal ion binding"/>
    <property type="evidence" value="ECO:0007669"/>
    <property type="project" value="UniProtKB-KW"/>
</dbReference>
<feature type="region of interest" description="Disordered" evidence="14">
    <location>
        <begin position="92"/>
        <end position="112"/>
    </location>
</feature>
<dbReference type="Proteomes" id="UP001377567">
    <property type="component" value="Unassembled WGS sequence"/>
</dbReference>
<keyword evidence="10" id="KW-0378">Hydrolase</keyword>
<dbReference type="AlphaFoldDB" id="A0AAV5RSE5"/>
<dbReference type="SMART" id="SM00318">
    <property type="entry name" value="SNc"/>
    <property type="match status" value="1"/>
</dbReference>
<feature type="region of interest" description="Disordered" evidence="14">
    <location>
        <begin position="253"/>
        <end position="274"/>
    </location>
</feature>
<sequence>MSDEKSPKVSQRSTEILLGTLLLTGSIFGSRAFYRRYWKQYTTALDIPKNVLKKRWLYGKVTAVGDGDNVRLFHTPGGIFGGWGTLRSIPELARNKDTPGNNNTSPDNSSFISNIFSRKPSKAKKLSQYYMGLQPTYKGKRNLPTISIRLSGIDAPERAHFGGKTQPFGDEAMNWLRYCVLGKRVWAKPLSIDQYNRCVARVVYWSWTGGWTDISLQMLKEGLAVVYEAKTGAQFDGQERLYRRNEQLARQKSRGLWAQKKVQTPGQYKKNQQS</sequence>
<comment type="caution">
    <text evidence="17">The sequence shown here is derived from an EMBL/GenBank/DDBJ whole genome shotgun (WGS) entry which is preliminary data.</text>
</comment>
<dbReference type="InterPro" id="IPR035437">
    <property type="entry name" value="SNase_OB-fold_sf"/>
</dbReference>
<evidence type="ECO:0000256" key="11">
    <source>
        <dbReference type="ARBA" id="ARBA00022837"/>
    </source>
</evidence>
<organism evidence="17 18">
    <name type="scientific">Maudiozyma humilis</name>
    <name type="common">Sour dough yeast</name>
    <name type="synonym">Kazachstania humilis</name>
    <dbReference type="NCBI Taxonomy" id="51915"/>
    <lineage>
        <taxon>Eukaryota</taxon>
        <taxon>Fungi</taxon>
        <taxon>Dikarya</taxon>
        <taxon>Ascomycota</taxon>
        <taxon>Saccharomycotina</taxon>
        <taxon>Saccharomycetes</taxon>
        <taxon>Saccharomycetales</taxon>
        <taxon>Saccharomycetaceae</taxon>
        <taxon>Maudiozyma</taxon>
    </lineage>
</organism>
<evidence type="ECO:0000256" key="10">
    <source>
        <dbReference type="ARBA" id="ARBA00022801"/>
    </source>
</evidence>
<keyword evidence="18" id="KW-1185">Reference proteome</keyword>
<evidence type="ECO:0000259" key="16">
    <source>
        <dbReference type="PROSITE" id="PS50830"/>
    </source>
</evidence>
<keyword evidence="11" id="KW-0106">Calcium</keyword>
<evidence type="ECO:0000256" key="4">
    <source>
        <dbReference type="ARBA" id="ARBA00013404"/>
    </source>
</evidence>
<evidence type="ECO:0000256" key="14">
    <source>
        <dbReference type="SAM" id="MobiDB-lite"/>
    </source>
</evidence>
<keyword evidence="13 15" id="KW-0472">Membrane</keyword>
<dbReference type="GO" id="GO:0005739">
    <property type="term" value="C:mitochondrion"/>
    <property type="evidence" value="ECO:0007669"/>
    <property type="project" value="UniProtKB-SubCell"/>
</dbReference>
<keyword evidence="12 15" id="KW-1133">Transmembrane helix</keyword>
<feature type="domain" description="TNase-like" evidence="16">
    <location>
        <begin position="55"/>
        <end position="259"/>
    </location>
</feature>
<dbReference type="GO" id="GO:0004519">
    <property type="term" value="F:endonuclease activity"/>
    <property type="evidence" value="ECO:0007669"/>
    <property type="project" value="UniProtKB-KW"/>
</dbReference>
<evidence type="ECO:0000256" key="3">
    <source>
        <dbReference type="ARBA" id="ARBA00005435"/>
    </source>
</evidence>
<dbReference type="PANTHER" id="PTHR12302:SF3">
    <property type="entry name" value="SERINE_THREONINE-PROTEIN KINASE 31"/>
    <property type="match status" value="1"/>
</dbReference>
<evidence type="ECO:0000313" key="18">
    <source>
        <dbReference type="Proteomes" id="UP001377567"/>
    </source>
</evidence>
<dbReference type="GO" id="GO:0016787">
    <property type="term" value="F:hydrolase activity"/>
    <property type="evidence" value="ECO:0007669"/>
    <property type="project" value="UniProtKB-KW"/>
</dbReference>
<gene>
    <name evidence="17" type="ORF">DAKH74_011250</name>
</gene>
<comment type="similarity">
    <text evidence="3">Belongs to the LCL3 family.</text>
</comment>
<evidence type="ECO:0000313" key="17">
    <source>
        <dbReference type="EMBL" id="GMM54509.1"/>
    </source>
</evidence>
<evidence type="ECO:0000256" key="8">
    <source>
        <dbReference type="ARBA" id="ARBA00022723"/>
    </source>
</evidence>
<dbReference type="Gene3D" id="2.40.50.90">
    <property type="match status" value="1"/>
</dbReference>
<name>A0AAV5RSE5_MAUHU</name>
<evidence type="ECO:0000256" key="1">
    <source>
        <dbReference type="ARBA" id="ARBA00004167"/>
    </source>
</evidence>
<protein>
    <recommendedName>
        <fullName evidence="4">Probable endonuclease LCL3</fullName>
    </recommendedName>
    <alternativeName>
        <fullName evidence="5">Probable endonuclease lcl3</fullName>
    </alternativeName>
</protein>
<evidence type="ECO:0000256" key="12">
    <source>
        <dbReference type="ARBA" id="ARBA00022989"/>
    </source>
</evidence>
<dbReference type="InterPro" id="IPR016071">
    <property type="entry name" value="Staphylococal_nuclease_OB-fold"/>
</dbReference>
<feature type="compositionally biased region" description="Polar residues" evidence="14">
    <location>
        <begin position="261"/>
        <end position="274"/>
    </location>
</feature>
<evidence type="ECO:0000256" key="6">
    <source>
        <dbReference type="ARBA" id="ARBA00022692"/>
    </source>
</evidence>
<keyword evidence="7" id="KW-0540">Nuclease</keyword>
<dbReference type="PANTHER" id="PTHR12302">
    <property type="entry name" value="EBNA2 BINDING PROTEIN P100"/>
    <property type="match status" value="1"/>
</dbReference>
<feature type="compositionally biased region" description="Polar residues" evidence="14">
    <location>
        <begin position="98"/>
        <end position="112"/>
    </location>
</feature>
<evidence type="ECO:0000256" key="15">
    <source>
        <dbReference type="SAM" id="Phobius"/>
    </source>
</evidence>
<evidence type="ECO:0000256" key="7">
    <source>
        <dbReference type="ARBA" id="ARBA00022722"/>
    </source>
</evidence>
<dbReference type="SUPFAM" id="SSF50199">
    <property type="entry name" value="Staphylococcal nuclease"/>
    <property type="match status" value="1"/>
</dbReference>
<comment type="subcellular location">
    <subcellularLocation>
        <location evidence="1">Membrane</location>
        <topology evidence="1">Single-pass membrane protein</topology>
    </subcellularLocation>
    <subcellularLocation>
        <location evidence="2">Mitochondrion</location>
    </subcellularLocation>
</comment>
<evidence type="ECO:0000256" key="13">
    <source>
        <dbReference type="ARBA" id="ARBA00023136"/>
    </source>
</evidence>
<keyword evidence="6 15" id="KW-0812">Transmembrane</keyword>
<evidence type="ECO:0000256" key="2">
    <source>
        <dbReference type="ARBA" id="ARBA00004173"/>
    </source>
</evidence>